<dbReference type="Pfam" id="PF25342">
    <property type="entry name" value="GT_PLOD"/>
    <property type="match status" value="1"/>
</dbReference>
<dbReference type="EMBL" id="MN738881">
    <property type="protein sequence ID" value="QHT29683.1"/>
    <property type="molecule type" value="Genomic_DNA"/>
</dbReference>
<name>A0A6C0EMJ8_9ZZZZ</name>
<feature type="domain" description="PLOD1-3-like GT" evidence="1">
    <location>
        <begin position="37"/>
        <end position="223"/>
    </location>
</feature>
<sequence>MLHVLTVADSVERCRYLTETAAQCGVDVQVAHVPVWRGYTDKIYAMASVLDFIPDDDVVLFVDAYDVLCMAGSEEILDKFRGYGCDLVLSSELNCYPAENAAEYDRVQRDMALPTRYRYVNSGGYIGYAWAVRHMLCWKPAWEMEAISALGGDQNYVSQYYLTFARPQDVIDGRIPLIRMDCAQLLFQSLYKVHLSCLVFLQGRVYNHILKSYPCFVHFNGSRDYNEEVIYCGPDAFNKDCDKETWVPAMPLFIRKMNESREFGNAGMDYRWPACGVSGGMLPQI</sequence>
<evidence type="ECO:0000313" key="2">
    <source>
        <dbReference type="EMBL" id="QHT29683.1"/>
    </source>
</evidence>
<dbReference type="InterPro" id="IPR057589">
    <property type="entry name" value="GT_PLOD"/>
</dbReference>
<evidence type="ECO:0000259" key="1">
    <source>
        <dbReference type="Pfam" id="PF25342"/>
    </source>
</evidence>
<accession>A0A6C0EMJ8</accession>
<dbReference type="CDD" id="cd22997">
    <property type="entry name" value="GT_LH"/>
    <property type="match status" value="1"/>
</dbReference>
<dbReference type="InterPro" id="IPR029044">
    <property type="entry name" value="Nucleotide-diphossugar_trans"/>
</dbReference>
<proteinExistence type="predicted"/>
<dbReference type="SUPFAM" id="SSF53448">
    <property type="entry name" value="Nucleotide-diphospho-sugar transferases"/>
    <property type="match status" value="1"/>
</dbReference>
<protein>
    <recommendedName>
        <fullName evidence="1">PLOD1-3-like GT domain-containing protein</fullName>
    </recommendedName>
</protein>
<reference evidence="2" key="1">
    <citation type="journal article" date="2020" name="Nature">
        <title>Giant virus diversity and host interactions through global metagenomics.</title>
        <authorList>
            <person name="Schulz F."/>
            <person name="Roux S."/>
            <person name="Paez-Espino D."/>
            <person name="Jungbluth S."/>
            <person name="Walsh D.A."/>
            <person name="Denef V.J."/>
            <person name="McMahon K.D."/>
            <person name="Konstantinidis K.T."/>
            <person name="Eloe-Fadrosh E.A."/>
            <person name="Kyrpides N.C."/>
            <person name="Woyke T."/>
        </authorList>
    </citation>
    <scope>NUCLEOTIDE SEQUENCE</scope>
    <source>
        <strain evidence="2">GVMAG-M-3300009068-24</strain>
    </source>
</reference>
<organism evidence="2">
    <name type="scientific">viral metagenome</name>
    <dbReference type="NCBI Taxonomy" id="1070528"/>
    <lineage>
        <taxon>unclassified sequences</taxon>
        <taxon>metagenomes</taxon>
        <taxon>organismal metagenomes</taxon>
    </lineage>
</organism>
<dbReference type="AlphaFoldDB" id="A0A6C0EMJ8"/>